<protein>
    <submittedName>
        <fullName evidence="1">Uncharacterized protein</fullName>
    </submittedName>
</protein>
<evidence type="ECO:0000313" key="2">
    <source>
        <dbReference type="Proteomes" id="UP000825729"/>
    </source>
</evidence>
<name>A0AAV7DZH3_ARIFI</name>
<gene>
    <name evidence="1" type="ORF">H6P81_020718</name>
</gene>
<keyword evidence="2" id="KW-1185">Reference proteome</keyword>
<evidence type="ECO:0000313" key="1">
    <source>
        <dbReference type="EMBL" id="KAG9440553.1"/>
    </source>
</evidence>
<comment type="caution">
    <text evidence="1">The sequence shown here is derived from an EMBL/GenBank/DDBJ whole genome shotgun (WGS) entry which is preliminary data.</text>
</comment>
<reference evidence="1 2" key="1">
    <citation type="submission" date="2021-07" db="EMBL/GenBank/DDBJ databases">
        <title>The Aristolochia fimbriata genome: insights into angiosperm evolution, floral development and chemical biosynthesis.</title>
        <authorList>
            <person name="Jiao Y."/>
        </authorList>
    </citation>
    <scope>NUCLEOTIDE SEQUENCE [LARGE SCALE GENOMIC DNA]</scope>
    <source>
        <strain evidence="1">IBCAS-2021</strain>
        <tissue evidence="1">Leaf</tissue>
    </source>
</reference>
<sequence length="97" mass="10903">MGNVEKGGDEDRWSTIGVRIMEEGRTDRRQLSLRSVRRVEVAQYERAAPAGRRKALTQTLNKMGLSLLEASHVNGRSYINQSPTQIIKLGYGYPISL</sequence>
<accession>A0AAV7DZH3</accession>
<proteinExistence type="predicted"/>
<organism evidence="1 2">
    <name type="scientific">Aristolochia fimbriata</name>
    <name type="common">White veined hardy Dutchman's pipe vine</name>
    <dbReference type="NCBI Taxonomy" id="158543"/>
    <lineage>
        <taxon>Eukaryota</taxon>
        <taxon>Viridiplantae</taxon>
        <taxon>Streptophyta</taxon>
        <taxon>Embryophyta</taxon>
        <taxon>Tracheophyta</taxon>
        <taxon>Spermatophyta</taxon>
        <taxon>Magnoliopsida</taxon>
        <taxon>Magnoliidae</taxon>
        <taxon>Piperales</taxon>
        <taxon>Aristolochiaceae</taxon>
        <taxon>Aristolochia</taxon>
    </lineage>
</organism>
<dbReference type="Proteomes" id="UP000825729">
    <property type="component" value="Unassembled WGS sequence"/>
</dbReference>
<dbReference type="AlphaFoldDB" id="A0AAV7DZH3"/>
<dbReference type="EMBL" id="JAINDJ010000008">
    <property type="protein sequence ID" value="KAG9440553.1"/>
    <property type="molecule type" value="Genomic_DNA"/>
</dbReference>